<accession>A0ABY3P0D4</accession>
<reference evidence="1 2" key="1">
    <citation type="submission" date="2019-08" db="EMBL/GenBank/DDBJ databases">
        <title>The draft genome of Lelliottia nimipressuralis strain CICC 24156.</title>
        <authorList>
            <person name="Wu W."/>
            <person name="Feng Y."/>
            <person name="Zong Z."/>
        </authorList>
    </citation>
    <scope>NUCLEOTIDE SEQUENCE [LARGE SCALE GENOMIC DNA]</scope>
    <source>
        <strain evidence="1 2">CICC 24156</strain>
    </source>
</reference>
<organism evidence="1 2">
    <name type="scientific">Lelliottia nimipressuralis</name>
    <dbReference type="NCBI Taxonomy" id="69220"/>
    <lineage>
        <taxon>Bacteria</taxon>
        <taxon>Pseudomonadati</taxon>
        <taxon>Pseudomonadota</taxon>
        <taxon>Gammaproteobacteria</taxon>
        <taxon>Enterobacterales</taxon>
        <taxon>Enterobacteriaceae</taxon>
        <taxon>Lelliottia</taxon>
    </lineage>
</organism>
<gene>
    <name evidence="1" type="ORF">FZO59_13410</name>
</gene>
<dbReference type="Proteomes" id="UP000323910">
    <property type="component" value="Unassembled WGS sequence"/>
</dbReference>
<evidence type="ECO:0000313" key="2">
    <source>
        <dbReference type="Proteomes" id="UP000323910"/>
    </source>
</evidence>
<keyword evidence="2" id="KW-1185">Reference proteome</keyword>
<sequence>MKVNYFFLWNYNKLPFVYSIMNENERNILIINVRESVELKEKLSNLSRLDKVEQVIIFENNLKDYISSILYRILIYPFKMKKDNITFYLDGCIGRFPIVIANFGVPDDVVFYEEGEGTYRKGVLFEKLANNNIKYKINETIKKLLLIKKNSIDNIVCFYIRDKKKLLDSFAQQGYKDFKFEIKEINDVECIKKISSADKKLLIKLFFADFNCDFSLGNKEKRAIVLTQPTYLYGFHSKEELAFLFNSRIEVLKKMNYKVYLKMHPIENDDIYIHESVQRLSGNFPFELLSLFDVEFDIGLTFNSTAINSSLIKMKWLIQDELSE</sequence>
<name>A0ABY3P0D4_9ENTR</name>
<evidence type="ECO:0000313" key="1">
    <source>
        <dbReference type="EMBL" id="TYT32242.1"/>
    </source>
</evidence>
<dbReference type="Gene3D" id="3.40.50.11110">
    <property type="entry name" value="Sialyltransferase, C-terminal GT-B Rossman nucleotide-binding domain"/>
    <property type="match status" value="1"/>
</dbReference>
<dbReference type="RefSeq" id="WP_129035969.1">
    <property type="nucleotide sequence ID" value="NZ_SDDX01000021.1"/>
</dbReference>
<proteinExistence type="predicted"/>
<protein>
    <submittedName>
        <fullName evidence="1">Uncharacterized protein</fullName>
    </submittedName>
</protein>
<comment type="caution">
    <text evidence="1">The sequence shown here is derived from an EMBL/GenBank/DDBJ whole genome shotgun (WGS) entry which is preliminary data.</text>
</comment>
<dbReference type="EMBL" id="VTFR01000006">
    <property type="protein sequence ID" value="TYT32242.1"/>
    <property type="molecule type" value="Genomic_DNA"/>
</dbReference>